<dbReference type="PANTHER" id="PTHR43711">
    <property type="entry name" value="TWO-COMPONENT HISTIDINE KINASE"/>
    <property type="match status" value="1"/>
</dbReference>
<keyword evidence="6" id="KW-0902">Two-component regulatory system</keyword>
<gene>
    <name evidence="9" type="ORF">CO173_03315</name>
</gene>
<keyword evidence="3" id="KW-0597">Phosphoprotein</keyword>
<dbReference type="CDD" id="cd00075">
    <property type="entry name" value="HATPase"/>
    <property type="match status" value="1"/>
</dbReference>
<feature type="transmembrane region" description="Helical" evidence="7">
    <location>
        <begin position="216"/>
        <end position="234"/>
    </location>
</feature>
<dbReference type="InterPro" id="IPR036097">
    <property type="entry name" value="HisK_dim/P_sf"/>
</dbReference>
<comment type="caution">
    <text evidence="9">The sequence shown here is derived from an EMBL/GenBank/DDBJ whole genome shotgun (WGS) entry which is preliminary data.</text>
</comment>
<protein>
    <recommendedName>
        <fullName evidence="2">histidine kinase</fullName>
        <ecNumber evidence="2">2.7.13.3</ecNumber>
    </recommendedName>
</protein>
<dbReference type="EC" id="2.7.13.3" evidence="2"/>
<dbReference type="InterPro" id="IPR004358">
    <property type="entry name" value="Sig_transdc_His_kin-like_C"/>
</dbReference>
<dbReference type="Pfam" id="PF00512">
    <property type="entry name" value="HisKA"/>
    <property type="match status" value="1"/>
</dbReference>
<evidence type="ECO:0000313" key="10">
    <source>
        <dbReference type="Proteomes" id="UP000231263"/>
    </source>
</evidence>
<dbReference type="InterPro" id="IPR003661">
    <property type="entry name" value="HisK_dim/P_dom"/>
</dbReference>
<evidence type="ECO:0000256" key="4">
    <source>
        <dbReference type="ARBA" id="ARBA00022679"/>
    </source>
</evidence>
<feature type="transmembrane region" description="Helical" evidence="7">
    <location>
        <begin position="147"/>
        <end position="171"/>
    </location>
</feature>
<keyword evidence="7" id="KW-1133">Transmembrane helix</keyword>
<organism evidence="9 10">
    <name type="scientific">Candidatus Uhrbacteria bacterium CG_4_9_14_3_um_filter_41_35</name>
    <dbReference type="NCBI Taxonomy" id="1975034"/>
    <lineage>
        <taxon>Bacteria</taxon>
        <taxon>Candidatus Uhriibacteriota</taxon>
    </lineage>
</organism>
<dbReference type="EMBL" id="PFWT01000013">
    <property type="protein sequence ID" value="PJA46223.1"/>
    <property type="molecule type" value="Genomic_DNA"/>
</dbReference>
<dbReference type="AlphaFoldDB" id="A0A2M7XEB8"/>
<dbReference type="PROSITE" id="PS50109">
    <property type="entry name" value="HIS_KIN"/>
    <property type="match status" value="1"/>
</dbReference>
<feature type="transmembrane region" description="Helical" evidence="7">
    <location>
        <begin position="79"/>
        <end position="95"/>
    </location>
</feature>
<dbReference type="CDD" id="cd00082">
    <property type="entry name" value="HisKA"/>
    <property type="match status" value="1"/>
</dbReference>
<feature type="transmembrane region" description="Helical" evidence="7">
    <location>
        <begin position="183"/>
        <end position="204"/>
    </location>
</feature>
<evidence type="ECO:0000256" key="5">
    <source>
        <dbReference type="ARBA" id="ARBA00022777"/>
    </source>
</evidence>
<sequence length="713" mass="80983">MYYVYIIIWWSIMFEFISYLQFFTFIIGLAITLYVLFKNPKDQLHQSLALISLGVAAWNLSIFLVVLDVAPLIFGVRNVFAWASIVAPAFAWFVYQYPVKIKFYNVFSWATLLLGLMLFLTPFYGNFVLSVSVDAGYIDRVLNESIYSIWSLFFLLSFVYALILLIARVFNAKGVHKERLKQILIGYLLLFIPSMFTNLVLPLIFEDLRWNNLGPVFSIFLVLALLNAVFKYRLLNIKWIVGKSVLFSVAIGLILWVLMSISLLIGDIFNSRLTLIIGALLIAIFFEPIWHFFERIFLKVVHSGSYDPEVAQEELFGLVRDEGELAVLTKKLVNKFSEYFSTTEIEMLVLGTGSSKAVSSFSEGFAKSHENHIAELKKIIKANKNKIVEITELEWNQKYGKGAKNGNKNTISKLSKLGIQTLIPFTIDHHLAGILIFGKRRFDKSLSDRDIKFLDLVRSGISPALENAAKFEEIKQLYSDLSELDKSKTEFINVVSHGFRTPLSAIRWNLEMALEKENKLSDELRSSLEDVHDRSLFLISTLDRLFETLDIDSGRYKLAPEVLSAQKVLGKIEGKFRKKCKSQNINCVFNVKKVSIYTEEAKMLQLCNSLLKNSLQYTSSGGNISFGVGEQDGKTVITVEDDGIGIPTESLDKIWDKFYRAKNAILTYADGQGLGMYFVKKIVDLHHGHIQVETKVGKGTKFTIILPKKGGKK</sequence>
<dbReference type="Pfam" id="PF02518">
    <property type="entry name" value="HATPase_c"/>
    <property type="match status" value="1"/>
</dbReference>
<dbReference type="Gene3D" id="1.10.287.130">
    <property type="match status" value="1"/>
</dbReference>
<evidence type="ECO:0000256" key="3">
    <source>
        <dbReference type="ARBA" id="ARBA00022553"/>
    </source>
</evidence>
<evidence type="ECO:0000256" key="6">
    <source>
        <dbReference type="ARBA" id="ARBA00023012"/>
    </source>
</evidence>
<evidence type="ECO:0000259" key="8">
    <source>
        <dbReference type="PROSITE" id="PS50109"/>
    </source>
</evidence>
<keyword evidence="7" id="KW-0812">Transmembrane</keyword>
<dbReference type="PRINTS" id="PR00344">
    <property type="entry name" value="BCTRLSENSOR"/>
</dbReference>
<dbReference type="PANTHER" id="PTHR43711:SF31">
    <property type="entry name" value="HISTIDINE KINASE"/>
    <property type="match status" value="1"/>
</dbReference>
<dbReference type="Gene3D" id="3.30.565.10">
    <property type="entry name" value="Histidine kinase-like ATPase, C-terminal domain"/>
    <property type="match status" value="1"/>
</dbReference>
<keyword evidence="5" id="KW-0418">Kinase</keyword>
<dbReference type="SMART" id="SM00387">
    <property type="entry name" value="HATPase_c"/>
    <property type="match status" value="1"/>
</dbReference>
<comment type="catalytic activity">
    <reaction evidence="1">
        <text>ATP + protein L-histidine = ADP + protein N-phospho-L-histidine.</text>
        <dbReference type="EC" id="2.7.13.3"/>
    </reaction>
</comment>
<feature type="transmembrane region" description="Helical" evidence="7">
    <location>
        <begin position="246"/>
        <end position="266"/>
    </location>
</feature>
<keyword evidence="4" id="KW-0808">Transferase</keyword>
<dbReference type="InterPro" id="IPR036890">
    <property type="entry name" value="HATPase_C_sf"/>
</dbReference>
<evidence type="ECO:0000256" key="2">
    <source>
        <dbReference type="ARBA" id="ARBA00012438"/>
    </source>
</evidence>
<feature type="transmembrane region" description="Helical" evidence="7">
    <location>
        <begin position="48"/>
        <end position="67"/>
    </location>
</feature>
<dbReference type="GO" id="GO:0000155">
    <property type="term" value="F:phosphorelay sensor kinase activity"/>
    <property type="evidence" value="ECO:0007669"/>
    <property type="project" value="InterPro"/>
</dbReference>
<accession>A0A2M7XEB8</accession>
<evidence type="ECO:0000256" key="7">
    <source>
        <dbReference type="SAM" id="Phobius"/>
    </source>
</evidence>
<feature type="transmembrane region" description="Helical" evidence="7">
    <location>
        <begin position="272"/>
        <end position="293"/>
    </location>
</feature>
<feature type="domain" description="Histidine kinase" evidence="8">
    <location>
        <begin position="494"/>
        <end position="710"/>
    </location>
</feature>
<feature type="transmembrane region" description="Helical" evidence="7">
    <location>
        <begin position="107"/>
        <end position="127"/>
    </location>
</feature>
<reference evidence="10" key="1">
    <citation type="submission" date="2017-09" db="EMBL/GenBank/DDBJ databases">
        <title>Depth-based differentiation of microbial function through sediment-hosted aquifers and enrichment of novel symbionts in the deep terrestrial subsurface.</title>
        <authorList>
            <person name="Probst A.J."/>
            <person name="Ladd B."/>
            <person name="Jarett J.K."/>
            <person name="Geller-Mcgrath D.E."/>
            <person name="Sieber C.M.K."/>
            <person name="Emerson J.B."/>
            <person name="Anantharaman K."/>
            <person name="Thomas B.C."/>
            <person name="Malmstrom R."/>
            <person name="Stieglmeier M."/>
            <person name="Klingl A."/>
            <person name="Woyke T."/>
            <person name="Ryan C.M."/>
            <person name="Banfield J.F."/>
        </authorList>
    </citation>
    <scope>NUCLEOTIDE SEQUENCE [LARGE SCALE GENOMIC DNA]</scope>
</reference>
<keyword evidence="7" id="KW-0472">Membrane</keyword>
<dbReference type="InterPro" id="IPR005467">
    <property type="entry name" value="His_kinase_dom"/>
</dbReference>
<dbReference type="SMART" id="SM00388">
    <property type="entry name" value="HisKA"/>
    <property type="match status" value="1"/>
</dbReference>
<name>A0A2M7XEB8_9BACT</name>
<evidence type="ECO:0000313" key="9">
    <source>
        <dbReference type="EMBL" id="PJA46223.1"/>
    </source>
</evidence>
<dbReference type="SUPFAM" id="SSF47384">
    <property type="entry name" value="Homodimeric domain of signal transducing histidine kinase"/>
    <property type="match status" value="1"/>
</dbReference>
<proteinExistence type="predicted"/>
<dbReference type="Proteomes" id="UP000231263">
    <property type="component" value="Unassembled WGS sequence"/>
</dbReference>
<dbReference type="InterPro" id="IPR050736">
    <property type="entry name" value="Sensor_HK_Regulatory"/>
</dbReference>
<evidence type="ECO:0000256" key="1">
    <source>
        <dbReference type="ARBA" id="ARBA00000085"/>
    </source>
</evidence>
<dbReference type="InterPro" id="IPR003594">
    <property type="entry name" value="HATPase_dom"/>
</dbReference>
<dbReference type="FunFam" id="3.30.565.10:FF:000006">
    <property type="entry name" value="Sensor histidine kinase WalK"/>
    <property type="match status" value="1"/>
</dbReference>
<dbReference type="SUPFAM" id="SSF55874">
    <property type="entry name" value="ATPase domain of HSP90 chaperone/DNA topoisomerase II/histidine kinase"/>
    <property type="match status" value="1"/>
</dbReference>
<feature type="transmembrane region" description="Helical" evidence="7">
    <location>
        <begin position="6"/>
        <end position="36"/>
    </location>
</feature>